<comment type="caution">
    <text evidence="3">The sequence shown here is derived from an EMBL/GenBank/DDBJ whole genome shotgun (WGS) entry which is preliminary data.</text>
</comment>
<feature type="region of interest" description="Disordered" evidence="2">
    <location>
        <begin position="127"/>
        <end position="183"/>
    </location>
</feature>
<feature type="compositionally biased region" description="Polar residues" evidence="2">
    <location>
        <begin position="134"/>
        <end position="145"/>
    </location>
</feature>
<sequence length="342" mass="39930">MPHNQVNDINYPHTNYKDSVSHEKINKLDLELRKNEKIIQKNQENIQKNNSLIGSYQQELFQLNQQIGNHQQELFQLNQQIGNHQQELFQLNQQISNAKKNNMELYFDNIRRTHDLISPAIKKNEDPFAKFNTPRLTTEPLSPISQEEAIPARRNPQQGRSSKNEQGNTPYPYADQRNSVIDSYRNNRLSKVADMEKQDKLRTPYTKLRTAEAQDRRKAQIKGYNARVIKENLNNLNNLYNDLNEKVTQSIAFTKKSKTTNPNKGKNPITGVDNKEYNELKKDILNKDKYNTPLQSSPKFGEQQNHYNRMDEKKDKRLVRGNPQSSTTSSPEIKNTRSPRLK</sequence>
<feature type="region of interest" description="Disordered" evidence="2">
    <location>
        <begin position="254"/>
        <end position="275"/>
    </location>
</feature>
<dbReference type="RefSeq" id="WP_099391815.1">
    <property type="nucleotide sequence ID" value="NZ_PDYF01000011.1"/>
</dbReference>
<name>A0A2G3DVR2_9FIRM</name>
<dbReference type="Proteomes" id="UP000225889">
    <property type="component" value="Unassembled WGS sequence"/>
</dbReference>
<feature type="compositionally biased region" description="Polar residues" evidence="2">
    <location>
        <begin position="322"/>
        <end position="336"/>
    </location>
</feature>
<dbReference type="EMBL" id="PDYF01000011">
    <property type="protein sequence ID" value="PHU34955.1"/>
    <property type="molecule type" value="Genomic_DNA"/>
</dbReference>
<feature type="region of interest" description="Disordered" evidence="2">
    <location>
        <begin position="287"/>
        <end position="342"/>
    </location>
</feature>
<gene>
    <name evidence="3" type="ORF">CSX01_06360</name>
</gene>
<proteinExistence type="predicted"/>
<reference evidence="3 4" key="1">
    <citation type="submission" date="2017-10" db="EMBL/GenBank/DDBJ databases">
        <title>Resolving the taxonomy of Roseburia spp., Eubacterium rectale and Agathobacter spp. through phylogenomic analysis.</title>
        <authorList>
            <person name="Sheridan P.O."/>
            <person name="Walker A.W."/>
            <person name="Duncan S.H."/>
            <person name="Scott K.P."/>
            <person name="Toole P.W.O."/>
            <person name="Luis P."/>
            <person name="Flint H.J."/>
        </authorList>
    </citation>
    <scope>NUCLEOTIDE SEQUENCE [LARGE SCALE GENOMIC DNA]</scope>
    <source>
        <strain evidence="3 4">JK626</strain>
    </source>
</reference>
<evidence type="ECO:0000256" key="2">
    <source>
        <dbReference type="SAM" id="MobiDB-lite"/>
    </source>
</evidence>
<feature type="compositionally biased region" description="Polar residues" evidence="2">
    <location>
        <begin position="292"/>
        <end position="307"/>
    </location>
</feature>
<evidence type="ECO:0000256" key="1">
    <source>
        <dbReference type="SAM" id="Coils"/>
    </source>
</evidence>
<accession>A0A2G3DVR2</accession>
<dbReference type="Gene3D" id="1.20.58.860">
    <property type="match status" value="1"/>
</dbReference>
<organism evidence="3 4">
    <name type="scientific">Pseudobutyrivibrio ruminis</name>
    <dbReference type="NCBI Taxonomy" id="46206"/>
    <lineage>
        <taxon>Bacteria</taxon>
        <taxon>Bacillati</taxon>
        <taxon>Bacillota</taxon>
        <taxon>Clostridia</taxon>
        <taxon>Lachnospirales</taxon>
        <taxon>Lachnospiraceae</taxon>
        <taxon>Pseudobutyrivibrio</taxon>
    </lineage>
</organism>
<feature type="coiled-coil region" evidence="1">
    <location>
        <begin position="25"/>
        <end position="101"/>
    </location>
</feature>
<reference evidence="3 4" key="2">
    <citation type="submission" date="2017-10" db="EMBL/GenBank/DDBJ databases">
        <authorList>
            <person name="Banno H."/>
            <person name="Chua N.-H."/>
        </authorList>
    </citation>
    <scope>NUCLEOTIDE SEQUENCE [LARGE SCALE GENOMIC DNA]</scope>
    <source>
        <strain evidence="3 4">JK626</strain>
    </source>
</reference>
<evidence type="ECO:0000313" key="3">
    <source>
        <dbReference type="EMBL" id="PHU34955.1"/>
    </source>
</evidence>
<dbReference type="AlphaFoldDB" id="A0A2G3DVR2"/>
<evidence type="ECO:0000313" key="4">
    <source>
        <dbReference type="Proteomes" id="UP000225889"/>
    </source>
</evidence>
<protein>
    <submittedName>
        <fullName evidence="3">Uncharacterized protein</fullName>
    </submittedName>
</protein>
<keyword evidence="1" id="KW-0175">Coiled coil</keyword>
<feature type="compositionally biased region" description="Polar residues" evidence="2">
    <location>
        <begin position="155"/>
        <end position="169"/>
    </location>
</feature>